<evidence type="ECO:0000313" key="2">
    <source>
        <dbReference type="EMBL" id="RPE67411.1"/>
    </source>
</evidence>
<evidence type="ECO:0000313" key="3">
    <source>
        <dbReference type="Proteomes" id="UP000269689"/>
    </source>
</evidence>
<comment type="caution">
    <text evidence="2">The sequence shown here is derived from an EMBL/GenBank/DDBJ whole genome shotgun (WGS) entry which is preliminary data.</text>
</comment>
<keyword evidence="3" id="KW-1185">Reference proteome</keyword>
<dbReference type="Proteomes" id="UP000269689">
    <property type="component" value="Unassembled WGS sequence"/>
</dbReference>
<dbReference type="AlphaFoldDB" id="A0A3N4UJ97"/>
<sequence>MQSGLSAHDIERIHWMTLALRLPEGGVMAKFQDSDSCVGHFETVRWQFGLYCPRCKARDIAPKSSRKTYRCRKCAYHFSATAGTFAHGANRNLLTYFLAAEDIIKQKARMSSFESITGHEFKDQHGLAYMTARRLLKLLTEELLLEDGGLIGRCICAKEINVPPDIELGGHDHFHWLFEALQARGIR</sequence>
<dbReference type="Pfam" id="PF12760">
    <property type="entry name" value="Zn_ribbon_IS1595"/>
    <property type="match status" value="1"/>
</dbReference>
<reference evidence="2 3" key="1">
    <citation type="submission" date="2018-11" db="EMBL/GenBank/DDBJ databases">
        <title>Genomic Encyclopedia of Type Strains, Phase IV (KMG-IV): sequencing the most valuable type-strain genomes for metagenomic binning, comparative biology and taxonomic classification.</title>
        <authorList>
            <person name="Goeker M."/>
        </authorList>
    </citation>
    <scope>NUCLEOTIDE SEQUENCE [LARGE SCALE GENOMIC DNA]</scope>
    <source>
        <strain evidence="2 3">DSM 104731</strain>
    </source>
</reference>
<dbReference type="InterPro" id="IPR024442">
    <property type="entry name" value="Transposase_Zn_ribbon"/>
</dbReference>
<name>A0A3N4UJ97_9RHOB</name>
<gene>
    <name evidence="2" type="ORF">EDD53_1820</name>
</gene>
<feature type="domain" description="Transposase zinc-ribbon" evidence="1">
    <location>
        <begin position="33"/>
        <end position="77"/>
    </location>
</feature>
<protein>
    <submittedName>
        <fullName evidence="2">Transposase-like zinc ribbon protein</fullName>
    </submittedName>
</protein>
<dbReference type="EMBL" id="RKQK01000002">
    <property type="protein sequence ID" value="RPE67411.1"/>
    <property type="molecule type" value="Genomic_DNA"/>
</dbReference>
<evidence type="ECO:0000259" key="1">
    <source>
        <dbReference type="Pfam" id="PF12760"/>
    </source>
</evidence>
<accession>A0A3N4UJ97</accession>
<organism evidence="2 3">
    <name type="scientific">Pacificibacter maritimus</name>
    <dbReference type="NCBI Taxonomy" id="762213"/>
    <lineage>
        <taxon>Bacteria</taxon>
        <taxon>Pseudomonadati</taxon>
        <taxon>Pseudomonadota</taxon>
        <taxon>Alphaproteobacteria</taxon>
        <taxon>Rhodobacterales</taxon>
        <taxon>Roseobacteraceae</taxon>
        <taxon>Pacificibacter</taxon>
    </lineage>
</organism>
<proteinExistence type="predicted"/>